<accession>A0A1F5LW10</accession>
<dbReference type="InterPro" id="IPR013785">
    <property type="entry name" value="Aldolase_TIM"/>
</dbReference>
<reference evidence="6 7" key="1">
    <citation type="journal article" date="2016" name="Sci. Rep.">
        <title>Penicillium arizonense, a new, genome sequenced fungal species, reveals a high chemical diversity in secreted metabolites.</title>
        <authorList>
            <person name="Grijseels S."/>
            <person name="Nielsen J.C."/>
            <person name="Randelovic M."/>
            <person name="Nielsen J."/>
            <person name="Nielsen K.F."/>
            <person name="Workman M."/>
            <person name="Frisvad J.C."/>
        </authorList>
    </citation>
    <scope>NUCLEOTIDE SEQUENCE [LARGE SCALE GENOMIC DNA]</scope>
    <source>
        <strain evidence="6 7">CBS 141311</strain>
    </source>
</reference>
<keyword evidence="7" id="KW-1185">Reference proteome</keyword>
<dbReference type="GeneID" id="34572188"/>
<dbReference type="Pfam" id="PF00724">
    <property type="entry name" value="Oxidored_FMN"/>
    <property type="match status" value="1"/>
</dbReference>
<dbReference type="GO" id="GO:0010181">
    <property type="term" value="F:FMN binding"/>
    <property type="evidence" value="ECO:0007669"/>
    <property type="project" value="InterPro"/>
</dbReference>
<dbReference type="AlphaFoldDB" id="A0A1F5LW10"/>
<evidence type="ECO:0000256" key="3">
    <source>
        <dbReference type="ARBA" id="ARBA00022643"/>
    </source>
</evidence>
<evidence type="ECO:0000313" key="7">
    <source>
        <dbReference type="Proteomes" id="UP000177622"/>
    </source>
</evidence>
<evidence type="ECO:0000256" key="2">
    <source>
        <dbReference type="ARBA" id="ARBA00022630"/>
    </source>
</evidence>
<proteinExistence type="inferred from homology"/>
<dbReference type="STRING" id="1835702.A0A1F5LW10"/>
<evidence type="ECO:0000256" key="1">
    <source>
        <dbReference type="ARBA" id="ARBA00005979"/>
    </source>
</evidence>
<sequence length="417" mass="45477">MALALSDPVKLPCGLELPNRFVKAAMAEMMADPKDGLPNEDFIEAYGKWAEGSWGAILTGNVQVDLEYVGSTKDPSTGPYMKKNIEIWRLFADTCQKKGTPAIVQICHPGRQSVRGAGRRGLFTQTMAPSAVPMNMGNGLLAKFVRWLVFGAPREMTVEDIKRVIDLFVDTARLMADSGFAGVQLHGAHGYLLTQFLTSKTNFRTDEYGGTPEKRAKIVVEIIKAIRSVVPATFCIGIKLNSADHNSGDFDATVRQIELLIKAGIDFLEVSGGSAEDPKMMGRDHLPKKVEAKKSERTLAREAFFIDFATQIRKHFPDLVLMVTGGIRSRRGAEAVVHSKAGDLVGIGRPAVINPKFPQLLLDKSVPDEEAQLVLAKVPLPGWIKFLDLKALGAGVETGFYVTQIQRLAKGLATFGP</sequence>
<feature type="domain" description="NADH:flavin oxidoreductase/NADH oxidase N-terminal" evidence="5">
    <location>
        <begin position="8"/>
        <end position="359"/>
    </location>
</feature>
<organism evidence="6 7">
    <name type="scientific">Penicillium arizonense</name>
    <dbReference type="NCBI Taxonomy" id="1835702"/>
    <lineage>
        <taxon>Eukaryota</taxon>
        <taxon>Fungi</taxon>
        <taxon>Dikarya</taxon>
        <taxon>Ascomycota</taxon>
        <taxon>Pezizomycotina</taxon>
        <taxon>Eurotiomycetes</taxon>
        <taxon>Eurotiomycetidae</taxon>
        <taxon>Eurotiales</taxon>
        <taxon>Aspergillaceae</taxon>
        <taxon>Penicillium</taxon>
    </lineage>
</organism>
<dbReference type="EMBL" id="LXJU01000002">
    <property type="protein sequence ID" value="OGE57347.1"/>
    <property type="molecule type" value="Genomic_DNA"/>
</dbReference>
<dbReference type="RefSeq" id="XP_022492774.1">
    <property type="nucleotide sequence ID" value="XM_022627454.1"/>
</dbReference>
<dbReference type="InterPro" id="IPR051799">
    <property type="entry name" value="NADH_flavin_oxidoreductase"/>
</dbReference>
<comment type="similarity">
    <text evidence="1">Belongs to the NADH:flavin oxidoreductase/NADH oxidase family.</text>
</comment>
<keyword evidence="2" id="KW-0285">Flavoprotein</keyword>
<dbReference type="PANTHER" id="PTHR43656:SF2">
    <property type="entry name" value="BINDING OXIDOREDUCTASE, PUTATIVE (AFU_ORTHOLOGUE AFUA_2G08260)-RELATED"/>
    <property type="match status" value="1"/>
</dbReference>
<protein>
    <recommendedName>
        <fullName evidence="5">NADH:flavin oxidoreductase/NADH oxidase N-terminal domain-containing protein</fullName>
    </recommendedName>
</protein>
<dbReference type="GO" id="GO:0016491">
    <property type="term" value="F:oxidoreductase activity"/>
    <property type="evidence" value="ECO:0007669"/>
    <property type="project" value="UniProtKB-KW"/>
</dbReference>
<evidence type="ECO:0000259" key="5">
    <source>
        <dbReference type="Pfam" id="PF00724"/>
    </source>
</evidence>
<name>A0A1F5LW10_PENAI</name>
<dbReference type="PANTHER" id="PTHR43656">
    <property type="entry name" value="BINDING OXIDOREDUCTASE, PUTATIVE (AFU_ORTHOLOGUE AFUA_2G08260)-RELATED"/>
    <property type="match status" value="1"/>
</dbReference>
<dbReference type="InterPro" id="IPR001155">
    <property type="entry name" value="OxRdtase_FMN_N"/>
</dbReference>
<dbReference type="Proteomes" id="UP000177622">
    <property type="component" value="Unassembled WGS sequence"/>
</dbReference>
<comment type="caution">
    <text evidence="6">The sequence shown here is derived from an EMBL/GenBank/DDBJ whole genome shotgun (WGS) entry which is preliminary data.</text>
</comment>
<evidence type="ECO:0000256" key="4">
    <source>
        <dbReference type="ARBA" id="ARBA00023002"/>
    </source>
</evidence>
<dbReference type="SUPFAM" id="SSF51395">
    <property type="entry name" value="FMN-linked oxidoreductases"/>
    <property type="match status" value="1"/>
</dbReference>
<keyword evidence="4" id="KW-0560">Oxidoreductase</keyword>
<dbReference type="Gene3D" id="3.20.20.70">
    <property type="entry name" value="Aldolase class I"/>
    <property type="match status" value="1"/>
</dbReference>
<keyword evidence="3" id="KW-0288">FMN</keyword>
<gene>
    <name evidence="6" type="ORF">PENARI_c002G04632</name>
</gene>
<evidence type="ECO:0000313" key="6">
    <source>
        <dbReference type="EMBL" id="OGE57347.1"/>
    </source>
</evidence>
<dbReference type="OrthoDB" id="1663137at2759"/>